<gene>
    <name evidence="1" type="ORF">Adt_42161</name>
</gene>
<evidence type="ECO:0000313" key="2">
    <source>
        <dbReference type="Proteomes" id="UP001604336"/>
    </source>
</evidence>
<dbReference type="Proteomes" id="UP001604336">
    <property type="component" value="Unassembled WGS sequence"/>
</dbReference>
<evidence type="ECO:0000313" key="1">
    <source>
        <dbReference type="EMBL" id="KAL2466310.1"/>
    </source>
</evidence>
<reference evidence="2" key="1">
    <citation type="submission" date="2024-07" db="EMBL/GenBank/DDBJ databases">
        <title>Two chromosome-level genome assemblies of Korean endemic species Abeliophyllum distichum and Forsythia ovata (Oleaceae).</title>
        <authorList>
            <person name="Jang H."/>
        </authorList>
    </citation>
    <scope>NUCLEOTIDE SEQUENCE [LARGE SCALE GENOMIC DNA]</scope>
</reference>
<dbReference type="AlphaFoldDB" id="A0ABD1PQW0"/>
<keyword evidence="2" id="KW-1185">Reference proteome</keyword>
<comment type="caution">
    <text evidence="1">The sequence shown here is derived from an EMBL/GenBank/DDBJ whole genome shotgun (WGS) entry which is preliminary data.</text>
</comment>
<name>A0ABD1PQW0_9LAMI</name>
<proteinExistence type="predicted"/>
<organism evidence="1 2">
    <name type="scientific">Abeliophyllum distichum</name>
    <dbReference type="NCBI Taxonomy" id="126358"/>
    <lineage>
        <taxon>Eukaryota</taxon>
        <taxon>Viridiplantae</taxon>
        <taxon>Streptophyta</taxon>
        <taxon>Embryophyta</taxon>
        <taxon>Tracheophyta</taxon>
        <taxon>Spermatophyta</taxon>
        <taxon>Magnoliopsida</taxon>
        <taxon>eudicotyledons</taxon>
        <taxon>Gunneridae</taxon>
        <taxon>Pentapetalae</taxon>
        <taxon>asterids</taxon>
        <taxon>lamiids</taxon>
        <taxon>Lamiales</taxon>
        <taxon>Oleaceae</taxon>
        <taxon>Forsythieae</taxon>
        <taxon>Abeliophyllum</taxon>
    </lineage>
</organism>
<protein>
    <submittedName>
        <fullName evidence="1">Uncharacterized protein</fullName>
    </submittedName>
</protein>
<accession>A0ABD1PQW0</accession>
<dbReference type="EMBL" id="JBFOLK010000013">
    <property type="protein sequence ID" value="KAL2466310.1"/>
    <property type="molecule type" value="Genomic_DNA"/>
</dbReference>
<sequence>MSFVVTSSVVRDLCGASEAFVGSYGDFTGPRRAPGLDEWADNYQRGLSPFMSHLYSKATDASVLLRSFVRFQPAKYTFSDIHVYFVDEEDNAPPHPPLDAKEKRVVNEKASQWKKRGPSSSKGNGLVRDLRRAWCNNHPDIRGTVSINIGFYHDELDSTMLEMLHSVLVMASATVYKYLSHLYEKAAEEALLEDIMMMETMNMVRSLVLNSELNSKLKGYGPCSKF</sequence>